<dbReference type="GO" id="GO:0016787">
    <property type="term" value="F:hydrolase activity"/>
    <property type="evidence" value="ECO:0007669"/>
    <property type="project" value="UniProtKB-KW"/>
</dbReference>
<evidence type="ECO:0000313" key="4">
    <source>
        <dbReference type="Proteomes" id="UP001634394"/>
    </source>
</evidence>
<evidence type="ECO:0000259" key="2">
    <source>
        <dbReference type="PROSITE" id="PS50175"/>
    </source>
</evidence>
<name>A0ABD3VK00_SINWO</name>
<evidence type="ECO:0000256" key="1">
    <source>
        <dbReference type="ARBA" id="ARBA00022801"/>
    </source>
</evidence>
<dbReference type="Proteomes" id="UP001634394">
    <property type="component" value="Unassembled WGS sequence"/>
</dbReference>
<dbReference type="SUPFAM" id="SSF50630">
    <property type="entry name" value="Acid proteases"/>
    <property type="match status" value="1"/>
</dbReference>
<dbReference type="Gene3D" id="2.40.70.10">
    <property type="entry name" value="Acid Proteases"/>
    <property type="match status" value="1"/>
</dbReference>
<dbReference type="CDD" id="cd00303">
    <property type="entry name" value="retropepsin_like"/>
    <property type="match status" value="1"/>
</dbReference>
<reference evidence="3 4" key="1">
    <citation type="submission" date="2024-11" db="EMBL/GenBank/DDBJ databases">
        <title>Chromosome-level genome assembly of the freshwater bivalve Anodonta woodiana.</title>
        <authorList>
            <person name="Chen X."/>
        </authorList>
    </citation>
    <scope>NUCLEOTIDE SEQUENCE [LARGE SCALE GENOMIC DNA]</scope>
    <source>
        <strain evidence="3">MN2024</strain>
        <tissue evidence="3">Gills</tissue>
    </source>
</reference>
<dbReference type="PROSITE" id="PS50175">
    <property type="entry name" value="ASP_PROT_RETROV"/>
    <property type="match status" value="1"/>
</dbReference>
<dbReference type="InterPro" id="IPR021109">
    <property type="entry name" value="Peptidase_aspartic_dom_sf"/>
</dbReference>
<dbReference type="InterPro" id="IPR001995">
    <property type="entry name" value="Peptidase_A2_cat"/>
</dbReference>
<organism evidence="3 4">
    <name type="scientific">Sinanodonta woodiana</name>
    <name type="common">Chinese pond mussel</name>
    <name type="synonym">Anodonta woodiana</name>
    <dbReference type="NCBI Taxonomy" id="1069815"/>
    <lineage>
        <taxon>Eukaryota</taxon>
        <taxon>Metazoa</taxon>
        <taxon>Spiralia</taxon>
        <taxon>Lophotrochozoa</taxon>
        <taxon>Mollusca</taxon>
        <taxon>Bivalvia</taxon>
        <taxon>Autobranchia</taxon>
        <taxon>Heteroconchia</taxon>
        <taxon>Palaeoheterodonta</taxon>
        <taxon>Unionida</taxon>
        <taxon>Unionoidea</taxon>
        <taxon>Unionidae</taxon>
        <taxon>Unioninae</taxon>
        <taxon>Sinanodonta</taxon>
    </lineage>
</organism>
<accession>A0ABD3VK00</accession>
<keyword evidence="4" id="KW-1185">Reference proteome</keyword>
<proteinExistence type="predicted"/>
<evidence type="ECO:0000313" key="3">
    <source>
        <dbReference type="EMBL" id="KAL3861837.1"/>
    </source>
</evidence>
<dbReference type="InterPro" id="IPR001969">
    <property type="entry name" value="Aspartic_peptidase_AS"/>
</dbReference>
<comment type="caution">
    <text evidence="3">The sequence shown here is derived from an EMBL/GenBank/DDBJ whole genome shotgun (WGS) entry which is preliminary data.</text>
</comment>
<dbReference type="AlphaFoldDB" id="A0ABD3VK00"/>
<protein>
    <recommendedName>
        <fullName evidence="2">Peptidase A2 domain-containing protein</fullName>
    </recommendedName>
</protein>
<dbReference type="EMBL" id="JBJQND010000011">
    <property type="protein sequence ID" value="KAL3861837.1"/>
    <property type="molecule type" value="Genomic_DNA"/>
</dbReference>
<gene>
    <name evidence="3" type="ORF">ACJMK2_007851</name>
</gene>
<dbReference type="PROSITE" id="PS00141">
    <property type="entry name" value="ASP_PROTEASE"/>
    <property type="match status" value="1"/>
</dbReference>
<feature type="domain" description="Peptidase A2" evidence="2">
    <location>
        <begin position="47"/>
        <end position="127"/>
    </location>
</feature>
<sequence>MDKERPSETKNGSDIYENCIRLGHIGKKTGKWDNGLFVKGDLYGLPIHFLIDSGSTSTILPYDKYLMMADNKKPPLEQTHLKLLDVNGNELRVHGCFSMLLALGSSAYRTTVVVCDIEPYAILGQDFLVQHVSKIDIKRLLLFTDYGDIQCYTGGEANMVCRVVVRETITVPPQSRMCIPVLIPGSEHLTDNGIIETSPKLWQDKKIVLTRGIIHSKAENQAVQILNFGSKPVVLYPNTKLGTCESCYHTPEPELSRCNAVSSEESEAATDKLPEHLQDLWERSLSTLKMKKEEG</sequence>
<keyword evidence="1" id="KW-0378">Hydrolase</keyword>